<feature type="compositionally biased region" description="Gly residues" evidence="8">
    <location>
        <begin position="255"/>
        <end position="269"/>
    </location>
</feature>
<evidence type="ECO:0000256" key="2">
    <source>
        <dbReference type="ARBA" id="ARBA00008917"/>
    </source>
</evidence>
<proteinExistence type="evidence at transcript level"/>
<evidence type="ECO:0000256" key="6">
    <source>
        <dbReference type="ARBA" id="ARBA00023136"/>
    </source>
</evidence>
<feature type="region of interest" description="Disordered" evidence="8">
    <location>
        <begin position="9"/>
        <end position="28"/>
    </location>
</feature>
<feature type="transmembrane region" description="Helical" evidence="7">
    <location>
        <begin position="185"/>
        <end position="207"/>
    </location>
</feature>
<dbReference type="InterPro" id="IPR035952">
    <property type="entry name" value="Rhomboid-like_sf"/>
</dbReference>
<dbReference type="EMBL" id="KJ194487">
    <property type="protein sequence ID" value="AHL28481.1"/>
    <property type="molecule type" value="mRNA"/>
</dbReference>
<reference evidence="9" key="1">
    <citation type="journal article" date="2014" name="Genome Biol. Evol.">
        <title>Chromera velia, endosymbioses and the rhodoplex hypothesis--plastid evolution in cryptophytes, alveolates, stramenopiles, and haptophytes (CASH lineages).</title>
        <authorList>
            <person name="Petersen J."/>
            <person name="Ludewig A.K."/>
            <person name="Michael V."/>
            <person name="Bunk B."/>
            <person name="Jarek M."/>
            <person name="Baurain D."/>
            <person name="Brinkmann H."/>
        </authorList>
    </citation>
    <scope>NUCLEOTIDE SEQUENCE</scope>
    <source>
        <strain evidence="9">CCMP 1329</strain>
    </source>
</reference>
<keyword evidence="6 7" id="KW-0472">Membrane</keyword>
<evidence type="ECO:0000256" key="8">
    <source>
        <dbReference type="SAM" id="MobiDB-lite"/>
    </source>
</evidence>
<dbReference type="GO" id="GO:0005789">
    <property type="term" value="C:endoplasmic reticulum membrane"/>
    <property type="evidence" value="ECO:0007669"/>
    <property type="project" value="UniProtKB-SubCell"/>
</dbReference>
<accession>W8PGN3</accession>
<sequence length="285" mass="31055">GGGRSIALAGPAPPRAPRAPAAARRPRGAMENTPEQWFKNLPVVTRVGFVVFFSTTVLVQLEILDAKLILLDWPLIINKLQVWRLFTSSCFVGTFGFPFIFQLYWFVTFSTKLEQNEIFNQPGDYLFFVLVIALLLDVVSLALAWPVGYPMLGPSFTFALLYYWSRREPYAMLSYFSFSIKGFQFPFALMVFTMLMGGSIWGDLLGIAAGHIYYFVKEVVPTEYGVTLIKTPAFLHRLMAPYAPGANPGNAAAGGVHGLHGGGGGRPGGGAPPPAPPPQRFGGAG</sequence>
<comment type="function">
    <text evidence="7">May be involved in the degradation of misfolded endoplasmic reticulum (ER) luminal proteins.</text>
</comment>
<evidence type="ECO:0000256" key="5">
    <source>
        <dbReference type="ARBA" id="ARBA00022989"/>
    </source>
</evidence>
<dbReference type="GO" id="GO:0006950">
    <property type="term" value="P:response to stress"/>
    <property type="evidence" value="ECO:0007669"/>
    <property type="project" value="UniProtKB-ARBA"/>
</dbReference>
<evidence type="ECO:0000256" key="4">
    <source>
        <dbReference type="ARBA" id="ARBA00022824"/>
    </source>
</evidence>
<dbReference type="PANTHER" id="PTHR11009">
    <property type="entry name" value="DER1-LIKE PROTEIN, DERLIN"/>
    <property type="match status" value="1"/>
</dbReference>
<evidence type="ECO:0000256" key="1">
    <source>
        <dbReference type="ARBA" id="ARBA00004477"/>
    </source>
</evidence>
<feature type="transmembrane region" description="Helical" evidence="7">
    <location>
        <begin position="125"/>
        <end position="144"/>
    </location>
</feature>
<feature type="transmembrane region" description="Helical" evidence="7">
    <location>
        <begin position="85"/>
        <end position="105"/>
    </location>
</feature>
<keyword evidence="3 7" id="KW-0812">Transmembrane</keyword>
<dbReference type="AlphaFoldDB" id="W8PGN3"/>
<feature type="transmembrane region" description="Helical" evidence="7">
    <location>
        <begin position="43"/>
        <end position="64"/>
    </location>
</feature>
<keyword evidence="5 7" id="KW-1133">Transmembrane helix</keyword>
<evidence type="ECO:0000313" key="9">
    <source>
        <dbReference type="EMBL" id="AHL28481.1"/>
    </source>
</evidence>
<organism evidence="9">
    <name type="scientific">Prorocentrum minimum</name>
    <name type="common">Dinoflagellate</name>
    <name type="synonym">Exuviaella minima</name>
    <dbReference type="NCBI Taxonomy" id="39449"/>
    <lineage>
        <taxon>Eukaryota</taxon>
        <taxon>Sar</taxon>
        <taxon>Alveolata</taxon>
        <taxon>Dinophyceae</taxon>
        <taxon>Prorocentrales</taxon>
        <taxon>Prorocentraceae</taxon>
        <taxon>Prorocentrum</taxon>
    </lineage>
</organism>
<evidence type="ECO:0000256" key="3">
    <source>
        <dbReference type="ARBA" id="ARBA00022692"/>
    </source>
</evidence>
<feature type="compositionally biased region" description="Pro residues" evidence="8">
    <location>
        <begin position="270"/>
        <end position="279"/>
    </location>
</feature>
<feature type="region of interest" description="Disordered" evidence="8">
    <location>
        <begin position="254"/>
        <end position="285"/>
    </location>
</feature>
<evidence type="ECO:0000256" key="7">
    <source>
        <dbReference type="RuleBase" id="RU363059"/>
    </source>
</evidence>
<name>W8PGN3_PROMN</name>
<comment type="similarity">
    <text evidence="2 7">Belongs to the derlin family.</text>
</comment>
<comment type="subcellular location">
    <subcellularLocation>
        <location evidence="1 7">Endoplasmic reticulum membrane</location>
        <topology evidence="1 7">Multi-pass membrane protein</topology>
    </subcellularLocation>
</comment>
<dbReference type="Pfam" id="PF04511">
    <property type="entry name" value="DER1"/>
    <property type="match status" value="1"/>
</dbReference>
<keyword evidence="4 7" id="KW-0256">Endoplasmic reticulum</keyword>
<feature type="non-terminal residue" evidence="9">
    <location>
        <position position="285"/>
    </location>
</feature>
<gene>
    <name evidence="9" type="primary">Der1-1</name>
</gene>
<dbReference type="SUPFAM" id="SSF144091">
    <property type="entry name" value="Rhomboid-like"/>
    <property type="match status" value="1"/>
</dbReference>
<protein>
    <recommendedName>
        <fullName evidence="7">Derlin</fullName>
    </recommendedName>
</protein>
<dbReference type="InterPro" id="IPR007599">
    <property type="entry name" value="DER1"/>
</dbReference>
<feature type="non-terminal residue" evidence="9">
    <location>
        <position position="1"/>
    </location>
</feature>